<sequence>MDKTTEVGERCAAAKVLRVSRVLTRSYDEALKPLGLTVTQFTLLNVIAHIKPDSYARIGKLLDIDRTTLSRNLSLLNKAGLVYLGTPGGDRKREVLLTTRGLALLEEAYPKWEAVQDRVEAMFSADEYQQLAQMLGRLRQLG</sequence>
<keyword evidence="1" id="KW-0805">Transcription regulation</keyword>
<dbReference type="SMART" id="SM00347">
    <property type="entry name" value="HTH_MARR"/>
    <property type="match status" value="1"/>
</dbReference>
<evidence type="ECO:0000313" key="5">
    <source>
        <dbReference type="EMBL" id="SDE10917.1"/>
    </source>
</evidence>
<protein>
    <submittedName>
        <fullName evidence="5">DNA-binding transcriptional regulator, MarR family</fullName>
    </submittedName>
</protein>
<dbReference type="RefSeq" id="WP_068303903.1">
    <property type="nucleotide sequence ID" value="NZ_DAIOMO010000004.1"/>
</dbReference>
<dbReference type="AlphaFoldDB" id="A0A1G7A8V5"/>
<reference evidence="5 6" key="1">
    <citation type="submission" date="2016-10" db="EMBL/GenBank/DDBJ databases">
        <authorList>
            <person name="de Groot N.N."/>
        </authorList>
    </citation>
    <scope>NUCLEOTIDE SEQUENCE [LARGE SCALE GENOMIC DNA]</scope>
    <source>
        <strain evidence="5 6">CGMCC 1.9109</strain>
    </source>
</reference>
<dbReference type="Proteomes" id="UP000183685">
    <property type="component" value="Unassembled WGS sequence"/>
</dbReference>
<name>A0A1G7A8V5_9PROT</name>
<dbReference type="InterPro" id="IPR000835">
    <property type="entry name" value="HTH_MarR-typ"/>
</dbReference>
<feature type="domain" description="HTH marR-type" evidence="4">
    <location>
        <begin position="9"/>
        <end position="140"/>
    </location>
</feature>
<dbReference type="PANTHER" id="PTHR42756:SF1">
    <property type="entry name" value="TRANSCRIPTIONAL REPRESSOR OF EMRAB OPERON"/>
    <property type="match status" value="1"/>
</dbReference>
<dbReference type="GO" id="GO:0003700">
    <property type="term" value="F:DNA-binding transcription factor activity"/>
    <property type="evidence" value="ECO:0007669"/>
    <property type="project" value="InterPro"/>
</dbReference>
<dbReference type="PANTHER" id="PTHR42756">
    <property type="entry name" value="TRANSCRIPTIONAL REGULATOR, MARR"/>
    <property type="match status" value="1"/>
</dbReference>
<accession>A0A1G7A8V5</accession>
<evidence type="ECO:0000259" key="4">
    <source>
        <dbReference type="PROSITE" id="PS50995"/>
    </source>
</evidence>
<gene>
    <name evidence="5" type="ORF">SAMN04488071_2129</name>
</gene>
<keyword evidence="3" id="KW-0804">Transcription</keyword>
<organism evidence="5 6">
    <name type="scientific">Kordiimonas lacus</name>
    <dbReference type="NCBI Taxonomy" id="637679"/>
    <lineage>
        <taxon>Bacteria</taxon>
        <taxon>Pseudomonadati</taxon>
        <taxon>Pseudomonadota</taxon>
        <taxon>Alphaproteobacteria</taxon>
        <taxon>Kordiimonadales</taxon>
        <taxon>Kordiimonadaceae</taxon>
        <taxon>Kordiimonas</taxon>
    </lineage>
</organism>
<dbReference type="InterPro" id="IPR036388">
    <property type="entry name" value="WH-like_DNA-bd_sf"/>
</dbReference>
<dbReference type="PROSITE" id="PS50995">
    <property type="entry name" value="HTH_MARR_2"/>
    <property type="match status" value="1"/>
</dbReference>
<evidence type="ECO:0000256" key="1">
    <source>
        <dbReference type="ARBA" id="ARBA00023015"/>
    </source>
</evidence>
<evidence type="ECO:0000313" key="6">
    <source>
        <dbReference type="Proteomes" id="UP000183685"/>
    </source>
</evidence>
<proteinExistence type="predicted"/>
<dbReference type="SUPFAM" id="SSF46785">
    <property type="entry name" value="Winged helix' DNA-binding domain"/>
    <property type="match status" value="1"/>
</dbReference>
<evidence type="ECO:0000256" key="3">
    <source>
        <dbReference type="ARBA" id="ARBA00023163"/>
    </source>
</evidence>
<dbReference type="EMBL" id="FNAK01000004">
    <property type="protein sequence ID" value="SDE10917.1"/>
    <property type="molecule type" value="Genomic_DNA"/>
</dbReference>
<dbReference type="InterPro" id="IPR036390">
    <property type="entry name" value="WH_DNA-bd_sf"/>
</dbReference>
<keyword evidence="2 5" id="KW-0238">DNA-binding</keyword>
<keyword evidence="6" id="KW-1185">Reference proteome</keyword>
<dbReference type="OrthoDB" id="2287011at2"/>
<dbReference type="Pfam" id="PF12802">
    <property type="entry name" value="MarR_2"/>
    <property type="match status" value="1"/>
</dbReference>
<dbReference type="GO" id="GO:0003677">
    <property type="term" value="F:DNA binding"/>
    <property type="evidence" value="ECO:0007669"/>
    <property type="project" value="UniProtKB-KW"/>
</dbReference>
<evidence type="ECO:0000256" key="2">
    <source>
        <dbReference type="ARBA" id="ARBA00023125"/>
    </source>
</evidence>
<dbReference type="Gene3D" id="1.10.10.10">
    <property type="entry name" value="Winged helix-like DNA-binding domain superfamily/Winged helix DNA-binding domain"/>
    <property type="match status" value="1"/>
</dbReference>